<gene>
    <name evidence="2" type="ORF">GALL_309070</name>
</gene>
<feature type="region of interest" description="Disordered" evidence="1">
    <location>
        <begin position="469"/>
        <end position="496"/>
    </location>
</feature>
<accession>A0A1J5RC27</accession>
<dbReference type="GO" id="GO:0015562">
    <property type="term" value="F:efflux transmembrane transporter activity"/>
    <property type="evidence" value="ECO:0007669"/>
    <property type="project" value="InterPro"/>
</dbReference>
<evidence type="ECO:0000313" key="2">
    <source>
        <dbReference type="EMBL" id="OIQ87219.1"/>
    </source>
</evidence>
<organism evidence="2">
    <name type="scientific">mine drainage metagenome</name>
    <dbReference type="NCBI Taxonomy" id="410659"/>
    <lineage>
        <taxon>unclassified sequences</taxon>
        <taxon>metagenomes</taxon>
        <taxon>ecological metagenomes</taxon>
    </lineage>
</organism>
<dbReference type="AlphaFoldDB" id="A0A1J5RC27"/>
<dbReference type="InterPro" id="IPR003423">
    <property type="entry name" value="OMP_efflux"/>
</dbReference>
<dbReference type="Gene3D" id="1.20.1600.10">
    <property type="entry name" value="Outer membrane efflux proteins (OEP)"/>
    <property type="match status" value="1"/>
</dbReference>
<comment type="caution">
    <text evidence="2">The sequence shown here is derived from an EMBL/GenBank/DDBJ whole genome shotgun (WGS) entry which is preliminary data.</text>
</comment>
<protein>
    <submittedName>
        <fullName evidence="2">Outer membrane efflux protein</fullName>
    </submittedName>
</protein>
<dbReference type="InterPro" id="IPR010131">
    <property type="entry name" value="MdtP/NodT-like"/>
</dbReference>
<dbReference type="EMBL" id="MLJW01000433">
    <property type="protein sequence ID" value="OIQ87219.1"/>
    <property type="molecule type" value="Genomic_DNA"/>
</dbReference>
<dbReference type="PANTHER" id="PTHR30203:SF24">
    <property type="entry name" value="BLR4935 PROTEIN"/>
    <property type="match status" value="1"/>
</dbReference>
<proteinExistence type="predicted"/>
<sequence length="496" mass="53951">MTSMRAAAGDQFRRTKASFCAQFRRGWGGVLLFALLLGGCASYQPQPLIPAQDAAALQARDVNAAGLRAFLAAHGQTVTPWPLPSWDLSSLTLLALYDNPQFKVARAQWQRARAGMETAAQLPNPSLHLFEQHHSLAPAGLSPWSYGLALGIPWQSTELRQARVAQADALADAADLNLAAAAWQIRSAVRVRFVGLDAALQRVDLLKLELALRKRALKLLQQQYVLGAITASTWSMARIREQQARAGVLNAQGQVADQRAALAGALGLPLDALAHLRLDFSGIQDPPTRKRLPSPAVQRAALLDRLDIRAALDQYSAAEAGLRLEIARQYPQFQLGPGYEWDQGDQRWTLGLSLSLPVFNHNRGQIAEANARRAEVAARFQVLQLHVLTQVERGLAAYQSSVSIWNATNNIVAEQQHAQQISAQFAAGEADRLATVRAQLQTVVAKLHRLTAQAESERALGRLEDAVQQPLDGSAPLPPVATLGLRQAPHDKQGSR</sequence>
<dbReference type="SUPFAM" id="SSF56954">
    <property type="entry name" value="Outer membrane efflux proteins (OEP)"/>
    <property type="match status" value="1"/>
</dbReference>
<dbReference type="Pfam" id="PF02321">
    <property type="entry name" value="OEP"/>
    <property type="match status" value="2"/>
</dbReference>
<dbReference type="PANTHER" id="PTHR30203">
    <property type="entry name" value="OUTER MEMBRANE CATION EFFLUX PROTEIN"/>
    <property type="match status" value="1"/>
</dbReference>
<evidence type="ECO:0000256" key="1">
    <source>
        <dbReference type="SAM" id="MobiDB-lite"/>
    </source>
</evidence>
<reference evidence="2" key="1">
    <citation type="submission" date="2016-10" db="EMBL/GenBank/DDBJ databases">
        <title>Sequence of Gallionella enrichment culture.</title>
        <authorList>
            <person name="Poehlein A."/>
            <person name="Muehling M."/>
            <person name="Daniel R."/>
        </authorList>
    </citation>
    <scope>NUCLEOTIDE SEQUENCE</scope>
</reference>
<name>A0A1J5RC27_9ZZZZ</name>